<dbReference type="SUPFAM" id="SSF55729">
    <property type="entry name" value="Acyl-CoA N-acyltransferases (Nat)"/>
    <property type="match status" value="1"/>
</dbReference>
<dbReference type="InterPro" id="IPR016181">
    <property type="entry name" value="Acyl_CoA_acyltransferase"/>
</dbReference>
<evidence type="ECO:0000313" key="2">
    <source>
        <dbReference type="EMBL" id="MFJ1268322.1"/>
    </source>
</evidence>
<dbReference type="InterPro" id="IPR039840">
    <property type="entry name" value="NAA80"/>
</dbReference>
<dbReference type="EMBL" id="JBGORX010000001">
    <property type="protein sequence ID" value="MFJ1268322.1"/>
    <property type="molecule type" value="Genomic_DNA"/>
</dbReference>
<accession>A0ABW8D805</accession>
<evidence type="ECO:0000259" key="1">
    <source>
        <dbReference type="PROSITE" id="PS51186"/>
    </source>
</evidence>
<sequence length="156" mass="17758">MITIDLLKNHQHTLPDLAKIWYEGLGRIWLPEVSLEQAAERFRDHANSDAMPLTYVALHEGKAVGMCSLRENDGIRPDLTPWLGSLGVDEAYRGQGIARQLVEVIKQEAKEFGFSTLYLFALDHTIPEYYQSLGWEIIGTDKFREHPVTVMKISAF</sequence>
<dbReference type="Pfam" id="PF00583">
    <property type="entry name" value="Acetyltransf_1"/>
    <property type="match status" value="1"/>
</dbReference>
<comment type="caution">
    <text evidence="2">The sequence shown here is derived from an EMBL/GenBank/DDBJ whole genome shotgun (WGS) entry which is preliminary data.</text>
</comment>
<dbReference type="PANTHER" id="PTHR13538:SF4">
    <property type="entry name" value="N-ALPHA-ACETYLTRANSFERASE 80"/>
    <property type="match status" value="1"/>
</dbReference>
<evidence type="ECO:0000313" key="3">
    <source>
        <dbReference type="Proteomes" id="UP001615550"/>
    </source>
</evidence>
<organism evidence="2 3">
    <name type="scientific">Legionella lytica</name>
    <dbReference type="NCBI Taxonomy" id="96232"/>
    <lineage>
        <taxon>Bacteria</taxon>
        <taxon>Pseudomonadati</taxon>
        <taxon>Pseudomonadota</taxon>
        <taxon>Gammaproteobacteria</taxon>
        <taxon>Legionellales</taxon>
        <taxon>Legionellaceae</taxon>
        <taxon>Legionella</taxon>
    </lineage>
</organism>
<dbReference type="CDD" id="cd04301">
    <property type="entry name" value="NAT_SF"/>
    <property type="match status" value="1"/>
</dbReference>
<keyword evidence="3" id="KW-1185">Reference proteome</keyword>
<dbReference type="GO" id="GO:0016746">
    <property type="term" value="F:acyltransferase activity"/>
    <property type="evidence" value="ECO:0007669"/>
    <property type="project" value="UniProtKB-KW"/>
</dbReference>
<gene>
    <name evidence="2" type="ORF">ACD661_07120</name>
</gene>
<reference evidence="2 3" key="1">
    <citation type="submission" date="2024-08" db="EMBL/GenBank/DDBJ databases">
        <title>Draft Genome Sequence of Legionella lytica strain DSB2004, Isolated From a Fire Sprinkler System.</title>
        <authorList>
            <person name="Everhart A.D."/>
            <person name="Kidane D.T."/>
            <person name="Farone A.L."/>
            <person name="Farone M.B."/>
        </authorList>
    </citation>
    <scope>NUCLEOTIDE SEQUENCE [LARGE SCALE GENOMIC DNA]</scope>
    <source>
        <strain evidence="2 3">DSB2004</strain>
    </source>
</reference>
<keyword evidence="2" id="KW-0808">Transferase</keyword>
<protein>
    <submittedName>
        <fullName evidence="2">GNAT family N-acetyltransferase</fullName>
        <ecNumber evidence="2">2.3.-.-</ecNumber>
    </submittedName>
</protein>
<dbReference type="EC" id="2.3.-.-" evidence="2"/>
<dbReference type="RefSeq" id="WP_400187135.1">
    <property type="nucleotide sequence ID" value="NZ_JBGORX010000001.1"/>
</dbReference>
<keyword evidence="2" id="KW-0012">Acyltransferase</keyword>
<proteinExistence type="predicted"/>
<feature type="domain" description="N-acetyltransferase" evidence="1">
    <location>
        <begin position="2"/>
        <end position="156"/>
    </location>
</feature>
<dbReference type="InterPro" id="IPR000182">
    <property type="entry name" value="GNAT_dom"/>
</dbReference>
<dbReference type="Gene3D" id="3.40.630.30">
    <property type="match status" value="1"/>
</dbReference>
<dbReference type="PROSITE" id="PS51186">
    <property type="entry name" value="GNAT"/>
    <property type="match status" value="1"/>
</dbReference>
<dbReference type="Proteomes" id="UP001615550">
    <property type="component" value="Unassembled WGS sequence"/>
</dbReference>
<name>A0ABW8D805_9GAMM</name>
<dbReference type="PANTHER" id="PTHR13538">
    <property type="entry name" value="N-ACETYLTRANSFERASE 6"/>
    <property type="match status" value="1"/>
</dbReference>